<reference evidence="2" key="2">
    <citation type="submission" date="2013-10" db="EMBL/GenBank/DDBJ databases">
        <authorList>
            <person name="Aslett M."/>
        </authorList>
    </citation>
    <scope>NUCLEOTIDE SEQUENCE [LARGE SCALE GENOMIC DNA]</scope>
    <source>
        <strain evidence="2">Houghton</strain>
    </source>
</reference>
<evidence type="ECO:0000313" key="3">
    <source>
        <dbReference type="Proteomes" id="UP000030750"/>
    </source>
</evidence>
<reference evidence="2" key="1">
    <citation type="submission" date="2013-10" db="EMBL/GenBank/DDBJ databases">
        <title>Genomic analysis of the causative agents of coccidiosis in chickens.</title>
        <authorList>
            <person name="Reid A.J."/>
            <person name="Blake D."/>
            <person name="Billington K."/>
            <person name="Browne H."/>
            <person name="Dunn M."/>
            <person name="Hung S."/>
            <person name="Kawahara F."/>
            <person name="Miranda-Saavedra D."/>
            <person name="Mourier T."/>
            <person name="Nagra H."/>
            <person name="Otto T.D."/>
            <person name="Rawlings N."/>
            <person name="Sanchez A."/>
            <person name="Sanders M."/>
            <person name="Subramaniam C."/>
            <person name="Tay Y."/>
            <person name="Dear P."/>
            <person name="Doerig C."/>
            <person name="Gruber A."/>
            <person name="Parkinson J."/>
            <person name="Shirley M."/>
            <person name="Wan K.L."/>
            <person name="Berriman M."/>
            <person name="Tomley F."/>
            <person name="Pain A."/>
        </authorList>
    </citation>
    <scope>NUCLEOTIDE SEQUENCE [LARGE SCALE GENOMIC DNA]</scope>
    <source>
        <strain evidence="2">Houghton</strain>
    </source>
</reference>
<name>U6LZ91_9EIME</name>
<organism evidence="2 3">
    <name type="scientific">Eimeria brunetti</name>
    <dbReference type="NCBI Taxonomy" id="51314"/>
    <lineage>
        <taxon>Eukaryota</taxon>
        <taxon>Sar</taxon>
        <taxon>Alveolata</taxon>
        <taxon>Apicomplexa</taxon>
        <taxon>Conoidasida</taxon>
        <taxon>Coccidia</taxon>
        <taxon>Eucoccidiorida</taxon>
        <taxon>Eimeriorina</taxon>
        <taxon>Eimeriidae</taxon>
        <taxon>Eimeria</taxon>
    </lineage>
</organism>
<keyword evidence="1" id="KW-0812">Transmembrane</keyword>
<sequence length="481" mass="53226">MFMGMRGSVRRLLIRCLKLRSRCGVVSKYADTTVVWSCDHALSSSASMRILRHPSSACAVEFGSGAVRRAAGARQANSVPGAVMGTAVFQPVRGDWTKVFYDAGWMVLALVLGLSMVCFVWIDVVLSGSAITRCRCQQVCGYYDTPVPRAQWSLEVEQFEGPLEPARQTQSPAPSCVRPRFSLHIEGVRLQSDSATRVGKVEPYGVFMRVRQRIGGVRLHFGSATRVGRVESYGVFMGVRQCGVFRYFVWSCDHALSSSARGDWTKVPYDAGLALLELLLGLNMVCFVWIDVLCCGVFRYAAWSCDHALSSSGSMRILRYRVPDAQWSLEVEQFAGPLGPANKLGPWRRHRWCRVSAECEEALVGFCEHVDRRLNEGPPGRQLAAGPLLRLNVVCFLWTDVLSVGGEAHEKRSAAVWRCRMRGYGGTTWSVDACCVDVACFDALSGAAITRYRHQEVCGYYATPVADAQWSLEVEQFAAPV</sequence>
<keyword evidence="1" id="KW-0472">Membrane</keyword>
<accession>U6LZ91</accession>
<keyword evidence="3" id="KW-1185">Reference proteome</keyword>
<feature type="transmembrane region" description="Helical" evidence="1">
    <location>
        <begin position="99"/>
        <end position="122"/>
    </location>
</feature>
<protein>
    <recommendedName>
        <fullName evidence="4">Transmembrane protein</fullName>
    </recommendedName>
</protein>
<evidence type="ECO:0000313" key="2">
    <source>
        <dbReference type="EMBL" id="CDJ53904.1"/>
    </source>
</evidence>
<proteinExistence type="predicted"/>
<dbReference type="VEuPathDB" id="ToxoDB:EBH_0060290"/>
<dbReference type="Proteomes" id="UP000030750">
    <property type="component" value="Unassembled WGS sequence"/>
</dbReference>
<evidence type="ECO:0008006" key="4">
    <source>
        <dbReference type="Google" id="ProtNLM"/>
    </source>
</evidence>
<dbReference type="EMBL" id="HG713438">
    <property type="protein sequence ID" value="CDJ53904.1"/>
    <property type="molecule type" value="Genomic_DNA"/>
</dbReference>
<keyword evidence="1" id="KW-1133">Transmembrane helix</keyword>
<dbReference type="AlphaFoldDB" id="U6LZ91"/>
<evidence type="ECO:0000256" key="1">
    <source>
        <dbReference type="SAM" id="Phobius"/>
    </source>
</evidence>
<gene>
    <name evidence="2" type="ORF">EBH_0060290</name>
</gene>